<dbReference type="KEGG" id="sxi:SXIM_34170"/>
<evidence type="ECO:0000313" key="2">
    <source>
        <dbReference type="EMBL" id="AKG44801.1"/>
    </source>
</evidence>
<protein>
    <submittedName>
        <fullName evidence="2">Uncharacterized protein</fullName>
    </submittedName>
</protein>
<feature type="compositionally biased region" description="Basic and acidic residues" evidence="1">
    <location>
        <begin position="286"/>
        <end position="295"/>
    </location>
</feature>
<gene>
    <name evidence="2" type="ORF">SXIM_34170</name>
</gene>
<evidence type="ECO:0000256" key="1">
    <source>
        <dbReference type="SAM" id="MobiDB-lite"/>
    </source>
</evidence>
<accession>A0A0F7CPK1</accession>
<organism evidence="2 3">
    <name type="scientific">Streptomyces xiamenensis</name>
    <dbReference type="NCBI Taxonomy" id="408015"/>
    <lineage>
        <taxon>Bacteria</taxon>
        <taxon>Bacillati</taxon>
        <taxon>Actinomycetota</taxon>
        <taxon>Actinomycetes</taxon>
        <taxon>Kitasatosporales</taxon>
        <taxon>Streptomycetaceae</taxon>
        <taxon>Streptomyces</taxon>
    </lineage>
</organism>
<feature type="region of interest" description="Disordered" evidence="1">
    <location>
        <begin position="277"/>
        <end position="323"/>
    </location>
</feature>
<sequence length="323" mass="35664">MHDKAAAYGNMAPMTRLRHTIATQALDRREVESLLPTLHEIAESMLVQQADAIPEEEIRRCAERGELALPRRLRQGERFTAPLDDTARLTTTVWAWDRRAESALKLELASERPDLEAAEGTAEVSFRSAEHPGRLEVSARGALNRWTVFGRRMVWGEGSARLDWPRWWEALTTGADGPAPVTAQAAFTLARATVAITPSRGEPGEWLLEISVTVTGRGIWRPLVGTALWLARGAVRRRFAEQLDEAARELCDEDFGRFPRTPEELLALYLESVLREAGEDAEDTDPGERGEEGGAHRAAVGEVFLGKDGEANAAGPDRATDRP</sequence>
<dbReference type="AlphaFoldDB" id="A0A0F7CPK1"/>
<dbReference type="EMBL" id="CP009922">
    <property type="protein sequence ID" value="AKG44801.1"/>
    <property type="molecule type" value="Genomic_DNA"/>
</dbReference>
<dbReference type="HOGENOM" id="CLU_860313_0_0_11"/>
<dbReference type="PATRIC" id="fig|408015.6.peg.3459"/>
<keyword evidence="3" id="KW-1185">Reference proteome</keyword>
<proteinExistence type="predicted"/>
<name>A0A0F7CPK1_9ACTN</name>
<evidence type="ECO:0000313" key="3">
    <source>
        <dbReference type="Proteomes" id="UP000034034"/>
    </source>
</evidence>
<reference evidence="2" key="1">
    <citation type="submission" date="2019-08" db="EMBL/GenBank/DDBJ databases">
        <title>Complete genome sequence of a mangrove-derived Streptomyces xiamenensis.</title>
        <authorList>
            <person name="Xu J."/>
        </authorList>
    </citation>
    <scope>NUCLEOTIDE SEQUENCE</scope>
    <source>
        <strain evidence="2">318</strain>
    </source>
</reference>
<dbReference type="Proteomes" id="UP000034034">
    <property type="component" value="Chromosome"/>
</dbReference>